<evidence type="ECO:0000313" key="1">
    <source>
        <dbReference type="EMBL" id="QDT58934.1"/>
    </source>
</evidence>
<dbReference type="Gene3D" id="3.30.300.20">
    <property type="match status" value="1"/>
</dbReference>
<dbReference type="EMBL" id="CP036272">
    <property type="protein sequence ID" value="QDT58934.1"/>
    <property type="molecule type" value="Genomic_DNA"/>
</dbReference>
<keyword evidence="2" id="KW-1185">Reference proteome</keyword>
<dbReference type="SUPFAM" id="SSF82784">
    <property type="entry name" value="OsmC-like"/>
    <property type="match status" value="1"/>
</dbReference>
<dbReference type="InterPro" id="IPR036102">
    <property type="entry name" value="OsmC/Ohrsf"/>
</dbReference>
<name>A0A517SS31_9BACT</name>
<organism evidence="1 2">
    <name type="scientific">Stieleria bergensis</name>
    <dbReference type="NCBI Taxonomy" id="2528025"/>
    <lineage>
        <taxon>Bacteria</taxon>
        <taxon>Pseudomonadati</taxon>
        <taxon>Planctomycetota</taxon>
        <taxon>Planctomycetia</taxon>
        <taxon>Pirellulales</taxon>
        <taxon>Pirellulaceae</taxon>
        <taxon>Stieleria</taxon>
    </lineage>
</organism>
<dbReference type="AlphaFoldDB" id="A0A517SS31"/>
<dbReference type="Proteomes" id="UP000315003">
    <property type="component" value="Chromosome"/>
</dbReference>
<dbReference type="PANTHER" id="PTHR39624:SF2">
    <property type="entry name" value="OSMC-LIKE PROTEIN"/>
    <property type="match status" value="1"/>
</dbReference>
<dbReference type="PANTHER" id="PTHR39624">
    <property type="entry name" value="PROTEIN INVOLVED IN RIMO-MEDIATED BETA-METHYLTHIOLATION OF RIBOSOMAL PROTEIN S12 YCAO"/>
    <property type="match status" value="1"/>
</dbReference>
<gene>
    <name evidence="1" type="ORF">SV7mr_14360</name>
</gene>
<dbReference type="InterPro" id="IPR003718">
    <property type="entry name" value="OsmC/Ohr_fam"/>
</dbReference>
<dbReference type="RefSeq" id="WP_145270455.1">
    <property type="nucleotide sequence ID" value="NZ_CP036272.1"/>
</dbReference>
<dbReference type="Pfam" id="PF02566">
    <property type="entry name" value="OsmC"/>
    <property type="match status" value="1"/>
</dbReference>
<sequence length="138" mass="14695">MSVQIDVVYQGSLACQATHGPSGKLLVTDAPLDNGGQGQSFSPTDLVATGLGACILTILGLVAERHQLNLDGVTVSVEKEMIQKPVRRIGALRCQVRIPAASVEEADMRTRLETAAGKCPVHASLHPDIDAPINFYYE</sequence>
<reference evidence="1 2" key="1">
    <citation type="submission" date="2019-02" db="EMBL/GenBank/DDBJ databases">
        <title>Deep-cultivation of Planctomycetes and their phenomic and genomic characterization uncovers novel biology.</title>
        <authorList>
            <person name="Wiegand S."/>
            <person name="Jogler M."/>
            <person name="Boedeker C."/>
            <person name="Pinto D."/>
            <person name="Vollmers J."/>
            <person name="Rivas-Marin E."/>
            <person name="Kohn T."/>
            <person name="Peeters S.H."/>
            <person name="Heuer A."/>
            <person name="Rast P."/>
            <person name="Oberbeckmann S."/>
            <person name="Bunk B."/>
            <person name="Jeske O."/>
            <person name="Meyerdierks A."/>
            <person name="Storesund J.E."/>
            <person name="Kallscheuer N."/>
            <person name="Luecker S."/>
            <person name="Lage O.M."/>
            <person name="Pohl T."/>
            <person name="Merkel B.J."/>
            <person name="Hornburger P."/>
            <person name="Mueller R.-W."/>
            <person name="Bruemmer F."/>
            <person name="Labrenz M."/>
            <person name="Spormann A.M."/>
            <person name="Op den Camp H."/>
            <person name="Overmann J."/>
            <person name="Amann R."/>
            <person name="Jetten M.S.M."/>
            <person name="Mascher T."/>
            <person name="Medema M.H."/>
            <person name="Devos D.P."/>
            <person name="Kaster A.-K."/>
            <person name="Ovreas L."/>
            <person name="Rohde M."/>
            <person name="Galperin M.Y."/>
            <person name="Jogler C."/>
        </authorList>
    </citation>
    <scope>NUCLEOTIDE SEQUENCE [LARGE SCALE GENOMIC DNA]</scope>
    <source>
        <strain evidence="1 2">SV_7m_r</strain>
    </source>
</reference>
<dbReference type="InterPro" id="IPR015946">
    <property type="entry name" value="KH_dom-like_a/b"/>
</dbReference>
<protein>
    <submittedName>
        <fullName evidence="1">OsmC-like protein</fullName>
    </submittedName>
</protein>
<evidence type="ECO:0000313" key="2">
    <source>
        <dbReference type="Proteomes" id="UP000315003"/>
    </source>
</evidence>
<accession>A0A517SS31</accession>
<proteinExistence type="predicted"/>
<dbReference type="OrthoDB" id="290036at2"/>